<organism evidence="2 3">
    <name type="scientific">Bradyrhizobium arachidis</name>
    <dbReference type="NCBI Taxonomy" id="858423"/>
    <lineage>
        <taxon>Bacteria</taxon>
        <taxon>Pseudomonadati</taxon>
        <taxon>Pseudomonadota</taxon>
        <taxon>Alphaproteobacteria</taxon>
        <taxon>Hyphomicrobiales</taxon>
        <taxon>Nitrobacteraceae</taxon>
        <taxon>Bradyrhizobium</taxon>
    </lineage>
</organism>
<dbReference type="EMBL" id="CP030050">
    <property type="protein sequence ID" value="QOZ73640.1"/>
    <property type="molecule type" value="Genomic_DNA"/>
</dbReference>
<proteinExistence type="predicted"/>
<dbReference type="Proteomes" id="UP000594015">
    <property type="component" value="Chromosome"/>
</dbReference>
<feature type="chain" id="PRO_5042277572" description="Secreted protein" evidence="1">
    <location>
        <begin position="31"/>
        <end position="153"/>
    </location>
</feature>
<sequence length="153" mass="16426">MRIMMSRSYGALFASLSAAALLLSPSDSFARPGGAAPHGMVSAAAPPAAVARPPIAPGARFRGRNTPWVYWPGGGGFFYDGAGYSQPFADIGQPASTDVRYTYTYDVPWDWTHRFPPNVVPSDRPYVPSCPTEQVTVPGRGGGEHTVNIMRCY</sequence>
<evidence type="ECO:0000313" key="3">
    <source>
        <dbReference type="Proteomes" id="UP000594015"/>
    </source>
</evidence>
<dbReference type="KEGG" id="barh:WN72_29535"/>
<keyword evidence="1" id="KW-0732">Signal</keyword>
<evidence type="ECO:0000313" key="2">
    <source>
        <dbReference type="EMBL" id="QOZ73640.1"/>
    </source>
</evidence>
<feature type="signal peptide" evidence="1">
    <location>
        <begin position="1"/>
        <end position="30"/>
    </location>
</feature>
<dbReference type="AlphaFoldDB" id="A0AAE7P043"/>
<name>A0AAE7P043_9BRAD</name>
<accession>A0AAE7P043</accession>
<gene>
    <name evidence="2" type="ORF">WN72_29535</name>
</gene>
<reference evidence="2 3" key="1">
    <citation type="submission" date="2018-06" db="EMBL/GenBank/DDBJ databases">
        <title>Comparative genomics of Bradyrhizobium nodulating Arachidis hypogaea.</title>
        <authorList>
            <person name="Li Y."/>
        </authorList>
    </citation>
    <scope>NUCLEOTIDE SEQUENCE [LARGE SCALE GENOMIC DNA]</scope>
    <source>
        <strain evidence="2 3">CCBAU 051107</strain>
    </source>
</reference>
<evidence type="ECO:0008006" key="4">
    <source>
        <dbReference type="Google" id="ProtNLM"/>
    </source>
</evidence>
<protein>
    <recommendedName>
        <fullName evidence="4">Secreted protein</fullName>
    </recommendedName>
</protein>
<evidence type="ECO:0000256" key="1">
    <source>
        <dbReference type="SAM" id="SignalP"/>
    </source>
</evidence>